<sequence length="235" mass="26024">MPEQSEVPPYATKLNSNLKRVDAKIASELRVIKAKLDSIEHLTTPRDIKSLSDITPGSFESFLSVAQEYKDRCKALIGKIALRRLAALCQLEYKNKLVSGRRNLPRAKANAIAVKTIAGDPFFGRILCGSTDAEILSFFEKQFAVAVTNTFSNLKRNKESLSKSITRFRTDLPATDVKLIEAYRDDPKEWGTTVSSQSAFIEEFATGSDILSQPMLSALEVCPDQEDSDSLSDLV</sequence>
<protein>
    <submittedName>
        <fullName evidence="1">Uncharacterized protein</fullName>
    </submittedName>
</protein>
<keyword evidence="2" id="KW-1185">Reference proteome</keyword>
<evidence type="ECO:0000313" key="2">
    <source>
        <dbReference type="Proteomes" id="UP001057375"/>
    </source>
</evidence>
<gene>
    <name evidence="1" type="ORF">ADUPG1_013173</name>
</gene>
<reference evidence="1" key="1">
    <citation type="submission" date="2022-03" db="EMBL/GenBank/DDBJ databases">
        <title>Draft genome sequence of Aduncisulcus paluster, a free-living microaerophilic Fornicata.</title>
        <authorList>
            <person name="Yuyama I."/>
            <person name="Kume K."/>
            <person name="Tamura T."/>
            <person name="Inagaki Y."/>
            <person name="Hashimoto T."/>
        </authorList>
    </citation>
    <scope>NUCLEOTIDE SEQUENCE</scope>
    <source>
        <strain evidence="1">NY0171</strain>
    </source>
</reference>
<dbReference type="EMBL" id="BQXS01012620">
    <property type="protein sequence ID" value="GKT25888.1"/>
    <property type="molecule type" value="Genomic_DNA"/>
</dbReference>
<dbReference type="Proteomes" id="UP001057375">
    <property type="component" value="Unassembled WGS sequence"/>
</dbReference>
<comment type="caution">
    <text evidence="1">The sequence shown here is derived from an EMBL/GenBank/DDBJ whole genome shotgun (WGS) entry which is preliminary data.</text>
</comment>
<accession>A0ABQ5K3S2</accession>
<proteinExistence type="predicted"/>
<organism evidence="1 2">
    <name type="scientific">Aduncisulcus paluster</name>
    <dbReference type="NCBI Taxonomy" id="2918883"/>
    <lineage>
        <taxon>Eukaryota</taxon>
        <taxon>Metamonada</taxon>
        <taxon>Carpediemonas-like organisms</taxon>
        <taxon>Aduncisulcus</taxon>
    </lineage>
</organism>
<name>A0ABQ5K3S2_9EUKA</name>
<evidence type="ECO:0000313" key="1">
    <source>
        <dbReference type="EMBL" id="GKT25888.1"/>
    </source>
</evidence>